<evidence type="ECO:0000313" key="1">
    <source>
        <dbReference type="EMBL" id="KAH7903400.1"/>
    </source>
</evidence>
<name>A0ACB7ZQA8_9AGAM</name>
<gene>
    <name evidence="1" type="ORF">BJ138DRAFT_1107709</name>
</gene>
<organism evidence="1 2">
    <name type="scientific">Hygrophoropsis aurantiaca</name>
    <dbReference type="NCBI Taxonomy" id="72124"/>
    <lineage>
        <taxon>Eukaryota</taxon>
        <taxon>Fungi</taxon>
        <taxon>Dikarya</taxon>
        <taxon>Basidiomycota</taxon>
        <taxon>Agaricomycotina</taxon>
        <taxon>Agaricomycetes</taxon>
        <taxon>Agaricomycetidae</taxon>
        <taxon>Boletales</taxon>
        <taxon>Coniophorineae</taxon>
        <taxon>Hygrophoropsidaceae</taxon>
        <taxon>Hygrophoropsis</taxon>
    </lineage>
</organism>
<protein>
    <submittedName>
        <fullName evidence="1">Uncharacterized protein</fullName>
    </submittedName>
</protein>
<accession>A0ACB7ZQA8</accession>
<sequence>MPASSKSPSAPAPAFIATDSRANKRGAPSDEDAEEINDPTRKRHAPAPAPHAEDEENAVNQPPALPNFTRLNTAILNGLITLADGTKITATPPSGFPTPQLAESVWTNTSDENNLNWKRKDDPKCWVRVYRGKYEKDAIETVEQIRDLVAKFLEKNEEDAAKVTPSLPTAMFETGERLPPPYHFLLFGISQAEVMILVEQKVIASNGIALFFLPFIEPLPTYICTLENFTYPDSEWRNGQIARLVQSTLRQNNDVTSFVHSHIPSADAGAAVLAINTIRITSLRINISATKTRTIWNVYCTSPPPFTLDDYFAWCSKIRRLKFHSEDFGTGEARLVENQPMALPFPKDLGMAQPACAKGGEQYPHREGYRDPEAKHEKRQPAAKARESKDRERLREKRSRSGRAVPRGSSYGKSSFTFTIFSNDLPANIVPRLQARVSLVRLGKLVEPLESRYSETASAQAPSNPEGAEPLPLTLLPMKEGRGSEADQSHRRTPTPSQMRVQRTQTGLLNRHIVVLSR</sequence>
<dbReference type="Proteomes" id="UP000790377">
    <property type="component" value="Unassembled WGS sequence"/>
</dbReference>
<proteinExistence type="predicted"/>
<keyword evidence="2" id="KW-1185">Reference proteome</keyword>
<reference evidence="1" key="1">
    <citation type="journal article" date="2021" name="New Phytol.">
        <title>Evolutionary innovations through gain and loss of genes in the ectomycorrhizal Boletales.</title>
        <authorList>
            <person name="Wu G."/>
            <person name="Miyauchi S."/>
            <person name="Morin E."/>
            <person name="Kuo A."/>
            <person name="Drula E."/>
            <person name="Varga T."/>
            <person name="Kohler A."/>
            <person name="Feng B."/>
            <person name="Cao Y."/>
            <person name="Lipzen A."/>
            <person name="Daum C."/>
            <person name="Hundley H."/>
            <person name="Pangilinan J."/>
            <person name="Johnson J."/>
            <person name="Barry K."/>
            <person name="LaButti K."/>
            <person name="Ng V."/>
            <person name="Ahrendt S."/>
            <person name="Min B."/>
            <person name="Choi I.G."/>
            <person name="Park H."/>
            <person name="Plett J.M."/>
            <person name="Magnuson J."/>
            <person name="Spatafora J.W."/>
            <person name="Nagy L.G."/>
            <person name="Henrissat B."/>
            <person name="Grigoriev I.V."/>
            <person name="Yang Z.L."/>
            <person name="Xu J."/>
            <person name="Martin F.M."/>
        </authorList>
    </citation>
    <scope>NUCLEOTIDE SEQUENCE</scope>
    <source>
        <strain evidence="1">ATCC 28755</strain>
    </source>
</reference>
<evidence type="ECO:0000313" key="2">
    <source>
        <dbReference type="Proteomes" id="UP000790377"/>
    </source>
</evidence>
<comment type="caution">
    <text evidence="1">The sequence shown here is derived from an EMBL/GenBank/DDBJ whole genome shotgun (WGS) entry which is preliminary data.</text>
</comment>
<dbReference type="EMBL" id="MU268999">
    <property type="protein sequence ID" value="KAH7903400.1"/>
    <property type="molecule type" value="Genomic_DNA"/>
</dbReference>